<proteinExistence type="predicted"/>
<dbReference type="AlphaFoldDB" id="A0A8H7B844"/>
<dbReference type="EMBL" id="JAAABM010000004">
    <property type="protein sequence ID" value="KAF7678145.1"/>
    <property type="molecule type" value="Genomic_DNA"/>
</dbReference>
<keyword evidence="2" id="KW-1185">Reference proteome</keyword>
<dbReference type="RefSeq" id="XP_038788280.1">
    <property type="nucleotide sequence ID" value="XM_038928573.1"/>
</dbReference>
<sequence>MDDGLRAIKPIAQGCFFLKLNCAFFIDVNADFVRACTGRFTSGENSVNSHVLGHVLAGIGSLTECNAW</sequence>
<reference evidence="1" key="2">
    <citation type="submission" date="2020-08" db="EMBL/GenBank/DDBJ databases">
        <title>Draft Genome Sequence of Cumin Blight Pathogen Alternaria burnsii.</title>
        <authorList>
            <person name="Feng Z."/>
        </authorList>
    </citation>
    <scope>NUCLEOTIDE SEQUENCE</scope>
    <source>
        <strain evidence="1">CBS107.38</strain>
    </source>
</reference>
<evidence type="ECO:0000313" key="1">
    <source>
        <dbReference type="EMBL" id="KAF7678145.1"/>
    </source>
</evidence>
<comment type="caution">
    <text evidence="1">The sequence shown here is derived from an EMBL/GenBank/DDBJ whole genome shotgun (WGS) entry which is preliminary data.</text>
</comment>
<accession>A0A8H7B844</accession>
<evidence type="ECO:0000313" key="2">
    <source>
        <dbReference type="Proteomes" id="UP000596902"/>
    </source>
</evidence>
<organism evidence="1 2">
    <name type="scientific">Alternaria burnsii</name>
    <dbReference type="NCBI Taxonomy" id="1187904"/>
    <lineage>
        <taxon>Eukaryota</taxon>
        <taxon>Fungi</taxon>
        <taxon>Dikarya</taxon>
        <taxon>Ascomycota</taxon>
        <taxon>Pezizomycotina</taxon>
        <taxon>Dothideomycetes</taxon>
        <taxon>Pleosporomycetidae</taxon>
        <taxon>Pleosporales</taxon>
        <taxon>Pleosporineae</taxon>
        <taxon>Pleosporaceae</taxon>
        <taxon>Alternaria</taxon>
        <taxon>Alternaria sect. Alternaria</taxon>
    </lineage>
</organism>
<dbReference type="Proteomes" id="UP000596902">
    <property type="component" value="Unassembled WGS sequence"/>
</dbReference>
<dbReference type="GeneID" id="62201751"/>
<protein>
    <submittedName>
        <fullName evidence="1">Uncharacterized protein</fullName>
    </submittedName>
</protein>
<name>A0A8H7B844_9PLEO</name>
<gene>
    <name evidence="1" type="ORF">GT037_003526</name>
</gene>
<dbReference type="OrthoDB" id="10269151at2759"/>
<reference evidence="1" key="1">
    <citation type="submission" date="2020-01" db="EMBL/GenBank/DDBJ databases">
        <authorList>
            <person name="Feng Z.H.Z."/>
        </authorList>
    </citation>
    <scope>NUCLEOTIDE SEQUENCE</scope>
    <source>
        <strain evidence="1">CBS107.38</strain>
    </source>
</reference>